<accession>A0A8J4YL34</accession>
<dbReference type="EMBL" id="JACEEZ010005447">
    <property type="protein sequence ID" value="KAG0725621.1"/>
    <property type="molecule type" value="Genomic_DNA"/>
</dbReference>
<dbReference type="Gene3D" id="3.40.190.10">
    <property type="entry name" value="Periplasmic binding protein-like II"/>
    <property type="match status" value="1"/>
</dbReference>
<evidence type="ECO:0000256" key="11">
    <source>
        <dbReference type="SAM" id="Phobius"/>
    </source>
</evidence>
<dbReference type="Gene3D" id="1.10.287.70">
    <property type="match status" value="1"/>
</dbReference>
<evidence type="ECO:0000313" key="14">
    <source>
        <dbReference type="Proteomes" id="UP000770661"/>
    </source>
</evidence>
<evidence type="ECO:0000256" key="6">
    <source>
        <dbReference type="ARBA" id="ARBA00023136"/>
    </source>
</evidence>
<reference evidence="13" key="1">
    <citation type="submission" date="2020-07" db="EMBL/GenBank/DDBJ databases">
        <title>The High-quality genome of the commercially important snow crab, Chionoecetes opilio.</title>
        <authorList>
            <person name="Jeong J.-H."/>
            <person name="Ryu S."/>
        </authorList>
    </citation>
    <scope>NUCLEOTIDE SEQUENCE</scope>
    <source>
        <strain evidence="13">MADBK_172401_WGS</strain>
        <tissue evidence="13">Digestive gland</tissue>
    </source>
</reference>
<dbReference type="AlphaFoldDB" id="A0A8J4YL34"/>
<dbReference type="InterPro" id="IPR019594">
    <property type="entry name" value="Glu/Gly-bd"/>
</dbReference>
<feature type="transmembrane region" description="Helical" evidence="11">
    <location>
        <begin position="109"/>
        <end position="128"/>
    </location>
</feature>
<evidence type="ECO:0000256" key="8">
    <source>
        <dbReference type="ARBA" id="ARBA00023180"/>
    </source>
</evidence>
<keyword evidence="14" id="KW-1185">Reference proteome</keyword>
<dbReference type="PANTHER" id="PTHR18966">
    <property type="entry name" value="IONOTROPIC GLUTAMATE RECEPTOR"/>
    <property type="match status" value="1"/>
</dbReference>
<keyword evidence="6 11" id="KW-0472">Membrane</keyword>
<dbReference type="Pfam" id="PF10613">
    <property type="entry name" value="Lig_chan-Glu_bd"/>
    <property type="match status" value="1"/>
</dbReference>
<keyword evidence="7 13" id="KW-0675">Receptor</keyword>
<evidence type="ECO:0000256" key="2">
    <source>
        <dbReference type="ARBA" id="ARBA00022448"/>
    </source>
</evidence>
<name>A0A8J4YL34_CHIOP</name>
<evidence type="ECO:0000256" key="3">
    <source>
        <dbReference type="ARBA" id="ARBA00022692"/>
    </source>
</evidence>
<feature type="transmembrane region" description="Helical" evidence="11">
    <location>
        <begin position="175"/>
        <end position="196"/>
    </location>
</feature>
<keyword evidence="5" id="KW-0406">Ion transport</keyword>
<keyword evidence="2" id="KW-0813">Transport</keyword>
<dbReference type="Proteomes" id="UP000770661">
    <property type="component" value="Unassembled WGS sequence"/>
</dbReference>
<evidence type="ECO:0000256" key="7">
    <source>
        <dbReference type="ARBA" id="ARBA00023170"/>
    </source>
</evidence>
<keyword evidence="10" id="KW-0407">Ion channel</keyword>
<evidence type="ECO:0000256" key="4">
    <source>
        <dbReference type="ARBA" id="ARBA00022989"/>
    </source>
</evidence>
<evidence type="ECO:0000256" key="9">
    <source>
        <dbReference type="ARBA" id="ARBA00023286"/>
    </source>
</evidence>
<evidence type="ECO:0000256" key="10">
    <source>
        <dbReference type="ARBA" id="ARBA00023303"/>
    </source>
</evidence>
<evidence type="ECO:0000256" key="5">
    <source>
        <dbReference type="ARBA" id="ARBA00023065"/>
    </source>
</evidence>
<keyword evidence="8" id="KW-0325">Glycoprotein</keyword>
<keyword evidence="4 11" id="KW-1133">Transmembrane helix</keyword>
<feature type="domain" description="Ionotropic glutamate receptor L-glutamate and glycine-binding" evidence="12">
    <location>
        <begin position="22"/>
        <end position="92"/>
    </location>
</feature>
<dbReference type="SUPFAM" id="SSF53850">
    <property type="entry name" value="Periplasmic binding protein-like II"/>
    <property type="match status" value="1"/>
</dbReference>
<evidence type="ECO:0000313" key="13">
    <source>
        <dbReference type="EMBL" id="KAG0725621.1"/>
    </source>
</evidence>
<organism evidence="13 14">
    <name type="scientific">Chionoecetes opilio</name>
    <name type="common">Atlantic snow crab</name>
    <name type="synonym">Cancer opilio</name>
    <dbReference type="NCBI Taxonomy" id="41210"/>
    <lineage>
        <taxon>Eukaryota</taxon>
        <taxon>Metazoa</taxon>
        <taxon>Ecdysozoa</taxon>
        <taxon>Arthropoda</taxon>
        <taxon>Crustacea</taxon>
        <taxon>Multicrustacea</taxon>
        <taxon>Malacostraca</taxon>
        <taxon>Eumalacostraca</taxon>
        <taxon>Eucarida</taxon>
        <taxon>Decapoda</taxon>
        <taxon>Pleocyemata</taxon>
        <taxon>Brachyura</taxon>
        <taxon>Eubrachyura</taxon>
        <taxon>Majoidea</taxon>
        <taxon>Majidae</taxon>
        <taxon>Chionoecetes</taxon>
    </lineage>
</organism>
<dbReference type="OrthoDB" id="6366681at2759"/>
<evidence type="ECO:0000256" key="1">
    <source>
        <dbReference type="ARBA" id="ARBA00004141"/>
    </source>
</evidence>
<sequence length="384" mass="43249">MVQSLREVLLEPEVMRSLTQDPASFRYSVIVPADRYWGAERPNGSWTGMMGQVIQKEVDIALGPFGITLSRNKVVDFTDSFYFDDRSILSKKGEPEIDPWGFLYPLTESVWAAMAVVLAAVWLVLTVVSRRPRGAALLDWSGELLLENIRVILNQDVKKTLILGTLKTRTVLGSWMVVAAVVYWSYAGTLTSLLAVRHIPQPIQTLRDMLDDSSVTVLMEPDTLVTETISKMKSGELWELHELQFVSRVKYQLYSTFPVALNTLVRHHRHSIIATSLSVDLYVANIFTLTANKLKRAPAICRMSLSKLCPLQQKAPVSWALSLVRAFTISTNTLLGKERFSSLRRLVFSFTRPYQMWQISSVMSMAVKDGTMSLPRSNSSVNDL</sequence>
<comment type="subcellular location">
    <subcellularLocation>
        <location evidence="1">Membrane</location>
        <topology evidence="1">Multi-pass membrane protein</topology>
    </subcellularLocation>
</comment>
<gene>
    <name evidence="13" type="primary">GRID1_0</name>
    <name evidence="13" type="ORF">GWK47_000436</name>
</gene>
<proteinExistence type="predicted"/>
<protein>
    <submittedName>
        <fullName evidence="13">Glutamate receptor ionotropic, delta-1</fullName>
    </submittedName>
</protein>
<comment type="caution">
    <text evidence="13">The sequence shown here is derived from an EMBL/GenBank/DDBJ whole genome shotgun (WGS) entry which is preliminary data.</text>
</comment>
<dbReference type="InterPro" id="IPR015683">
    <property type="entry name" value="Ionotropic_Glu_rcpt"/>
</dbReference>
<dbReference type="GO" id="GO:0016020">
    <property type="term" value="C:membrane"/>
    <property type="evidence" value="ECO:0007669"/>
    <property type="project" value="UniProtKB-SubCell"/>
</dbReference>
<dbReference type="GO" id="GO:0015276">
    <property type="term" value="F:ligand-gated monoatomic ion channel activity"/>
    <property type="evidence" value="ECO:0007669"/>
    <property type="project" value="InterPro"/>
</dbReference>
<keyword evidence="3 11" id="KW-0812">Transmembrane</keyword>
<keyword evidence="9" id="KW-1071">Ligand-gated ion channel</keyword>
<evidence type="ECO:0000259" key="12">
    <source>
        <dbReference type="Pfam" id="PF10613"/>
    </source>
</evidence>